<dbReference type="AlphaFoldDB" id="A0A7K1U108"/>
<evidence type="ECO:0000313" key="2">
    <source>
        <dbReference type="Proteomes" id="UP000461730"/>
    </source>
</evidence>
<gene>
    <name evidence="1" type="ORF">GO493_06860</name>
</gene>
<dbReference type="RefSeq" id="WP_157305397.1">
    <property type="nucleotide sequence ID" value="NZ_WRXN01000002.1"/>
</dbReference>
<sequence length="131" mass="15268">MMEYKSNRHFKIWGYTASHSLLILRSSMLYEDVDGYTESMNYNIDIEFSAVAYLDVPDTFKSIQVHEIIENVPEKFNKYSKISGLKIFEIQSEGLCHFIIAGNCRVGKNRWILEDRIRNMGLDYEEIIAAS</sequence>
<name>A0A7K1U108_9BACT</name>
<comment type="caution">
    <text evidence="1">The sequence shown here is derived from an EMBL/GenBank/DDBJ whole genome shotgun (WGS) entry which is preliminary data.</text>
</comment>
<keyword evidence="2" id="KW-1185">Reference proteome</keyword>
<organism evidence="1 2">
    <name type="scientific">Chitinophaga tropicalis</name>
    <dbReference type="NCBI Taxonomy" id="2683588"/>
    <lineage>
        <taxon>Bacteria</taxon>
        <taxon>Pseudomonadati</taxon>
        <taxon>Bacteroidota</taxon>
        <taxon>Chitinophagia</taxon>
        <taxon>Chitinophagales</taxon>
        <taxon>Chitinophagaceae</taxon>
        <taxon>Chitinophaga</taxon>
    </lineage>
</organism>
<accession>A0A7K1U108</accession>
<dbReference type="Proteomes" id="UP000461730">
    <property type="component" value="Unassembled WGS sequence"/>
</dbReference>
<protein>
    <submittedName>
        <fullName evidence="1">Uncharacterized protein</fullName>
    </submittedName>
</protein>
<dbReference type="EMBL" id="WRXN01000002">
    <property type="protein sequence ID" value="MVT07976.1"/>
    <property type="molecule type" value="Genomic_DNA"/>
</dbReference>
<reference evidence="1 2" key="1">
    <citation type="submission" date="2019-12" db="EMBL/GenBank/DDBJ databases">
        <title>Chitinophaga sp. strain ysch24 (GDMCC 1.1355), whole genome shotgun sequence.</title>
        <authorList>
            <person name="Zhang X."/>
        </authorList>
    </citation>
    <scope>NUCLEOTIDE SEQUENCE [LARGE SCALE GENOMIC DNA]</scope>
    <source>
        <strain evidence="2">ysch24</strain>
    </source>
</reference>
<evidence type="ECO:0000313" key="1">
    <source>
        <dbReference type="EMBL" id="MVT07976.1"/>
    </source>
</evidence>
<proteinExistence type="predicted"/>